<keyword evidence="3 5" id="KW-0694">RNA-binding</keyword>
<dbReference type="GO" id="GO:0043023">
    <property type="term" value="F:ribosomal large subunit binding"/>
    <property type="evidence" value="ECO:0007669"/>
    <property type="project" value="UniProtKB-UniRule"/>
</dbReference>
<dbReference type="OrthoDB" id="9766163at2"/>
<dbReference type="PANTHER" id="PTHR15239">
    <property type="entry name" value="NUCLEAR EXPORT MEDIATOR FACTOR NEMF"/>
    <property type="match status" value="1"/>
</dbReference>
<dbReference type="AlphaFoldDB" id="A0A2S6G1F7"/>
<keyword evidence="1 5" id="KW-0820">tRNA-binding</keyword>
<dbReference type="FunFam" id="2.30.310.10:FF:000004">
    <property type="entry name" value="Fibronectin-binding protein A"/>
    <property type="match status" value="1"/>
</dbReference>
<accession>A0A2S6G1F7</accession>
<dbReference type="GO" id="GO:1990112">
    <property type="term" value="C:RQC complex"/>
    <property type="evidence" value="ECO:0007669"/>
    <property type="project" value="TreeGrafter"/>
</dbReference>
<dbReference type="GO" id="GO:0000049">
    <property type="term" value="F:tRNA binding"/>
    <property type="evidence" value="ECO:0007669"/>
    <property type="project" value="UniProtKB-UniRule"/>
</dbReference>
<feature type="domain" description="NFACT RNA-binding" evidence="6">
    <location>
        <begin position="455"/>
        <end position="549"/>
    </location>
</feature>
<dbReference type="PANTHER" id="PTHR15239:SF6">
    <property type="entry name" value="RIBOSOME QUALITY CONTROL COMPLEX SUBUNIT NEMF"/>
    <property type="match status" value="1"/>
</dbReference>
<evidence type="ECO:0000256" key="4">
    <source>
        <dbReference type="ARBA" id="ARBA00022917"/>
    </source>
</evidence>
<evidence type="ECO:0000256" key="1">
    <source>
        <dbReference type="ARBA" id="ARBA00022555"/>
    </source>
</evidence>
<protein>
    <recommendedName>
        <fullName evidence="5">Rqc2 homolog RqcH</fullName>
        <shortName evidence="5">RqcH</shortName>
    </recommendedName>
</protein>
<evidence type="ECO:0000259" key="6">
    <source>
        <dbReference type="Pfam" id="PF05670"/>
    </source>
</evidence>
<dbReference type="HAMAP" id="MF_00844_B">
    <property type="entry name" value="RqcH_B"/>
    <property type="match status" value="1"/>
</dbReference>
<reference evidence="7 8" key="1">
    <citation type="submission" date="2018-02" db="EMBL/GenBank/DDBJ databases">
        <title>Genomic Encyclopedia of Archaeal and Bacterial Type Strains, Phase II (KMG-II): from individual species to whole genera.</title>
        <authorList>
            <person name="Goeker M."/>
        </authorList>
    </citation>
    <scope>NUCLEOTIDE SEQUENCE [LARGE SCALE GENOMIC DNA]</scope>
    <source>
        <strain evidence="7 8">DSM 15099</strain>
    </source>
</reference>
<dbReference type="Pfam" id="PF05670">
    <property type="entry name" value="NFACT-R_1"/>
    <property type="match status" value="1"/>
</dbReference>
<dbReference type="GO" id="GO:0019843">
    <property type="term" value="F:rRNA binding"/>
    <property type="evidence" value="ECO:0007669"/>
    <property type="project" value="UniProtKB-UniRule"/>
</dbReference>
<dbReference type="EMBL" id="PTIS01000001">
    <property type="protein sequence ID" value="PPK49762.1"/>
    <property type="molecule type" value="Genomic_DNA"/>
</dbReference>
<dbReference type="InterPro" id="IPR051608">
    <property type="entry name" value="RQC_Subunit_NEMF"/>
</dbReference>
<comment type="similarity">
    <text evidence="5">Belongs to the NEMF family.</text>
</comment>
<dbReference type="STRING" id="37659.GCA_000703125_02525"/>
<dbReference type="Gene3D" id="2.30.310.10">
    <property type="entry name" value="ibrinogen binding protein from staphylococcus aureus domain"/>
    <property type="match status" value="1"/>
</dbReference>
<evidence type="ECO:0000256" key="5">
    <source>
        <dbReference type="HAMAP-Rule" id="MF_00844"/>
    </source>
</evidence>
<name>A0A2S6G1F7_9CLOT</name>
<dbReference type="Proteomes" id="UP000239863">
    <property type="component" value="Unassembled WGS sequence"/>
</dbReference>
<sequence>MALDGIFLHSIVSELKSEILNAKIDKVNQPEKDEIILSIRCSSGNKKLLISSNSNYPRIHFSEESKANPASAPMFCMILRKYIVSGRIKDITQLNNDRVLIIDVENTDDLGFDSIYSLVIEIMGRHSNITLVRKRDGIVMDSIKHITPEINSYRSIYPGLKFKYPPSFDKLNPLNCSNTNIITFIKENDLDISNKTASLCFNGVSKLLSEDIYKSYLSLEDVDQDLNSYANICMDYFSNIRSNNFEFISYFDENMLKDFYCLDLITMKSYNKDIYTSPSKLIESFYKQKARSQHVHGRSTELLKLINTNLDRCNKKIDILKSTLEECKNKDEYKIKGELLTANIYSITQGKSEVSLQNYYGDEDEYITIKLDENKTVSENIQSFYKKYNKYKKSEAAAKIQLSIAADEIEYLNSVLNNLVNIEQYEEIEEIRSELVESGYLKRKILKKGKKKISKPMHFISSEGLDIYVGKNNIQNDYLTLKFANKQDTWLHTKDIPGSHVIIKGTNISDTTLLEAATLAAYYSKSKDSSNVPVDYTLVKNVKKPSGAKPGMVIYYTNKTLYINPKDLGLKRV</sequence>
<evidence type="ECO:0000313" key="8">
    <source>
        <dbReference type="Proteomes" id="UP000239863"/>
    </source>
</evidence>
<gene>
    <name evidence="5" type="primary">rqcH</name>
    <name evidence="7" type="ORF">BD821_101428</name>
</gene>
<dbReference type="GO" id="GO:0072344">
    <property type="term" value="P:rescue of stalled ribosome"/>
    <property type="evidence" value="ECO:0007669"/>
    <property type="project" value="UniProtKB-UniRule"/>
</dbReference>
<dbReference type="RefSeq" id="WP_104409071.1">
    <property type="nucleotide sequence ID" value="NZ_PTIS01000001.1"/>
</dbReference>
<evidence type="ECO:0000313" key="7">
    <source>
        <dbReference type="EMBL" id="PPK49762.1"/>
    </source>
</evidence>
<dbReference type="InterPro" id="IPR043682">
    <property type="entry name" value="RqcH_bacterial"/>
</dbReference>
<dbReference type="InterPro" id="IPR008532">
    <property type="entry name" value="NFACT_RNA-bd"/>
</dbReference>
<comment type="subunit">
    <text evidence="5">Associates with stalled 50S ribosomal subunits. Binds to RqcP.</text>
</comment>
<evidence type="ECO:0000256" key="2">
    <source>
        <dbReference type="ARBA" id="ARBA00022730"/>
    </source>
</evidence>
<comment type="function">
    <text evidence="5">Key component of the ribosome quality control system (RQC), a ribosome-associated complex that mediates the extraction of incompletely synthesized nascent chains from stalled ribosomes and their subsequent degradation. RqcH recruits Ala-charged tRNA, and with RqcP directs the elongation of stalled nascent chains on 50S ribosomal subunits, leading to non-templated C-terminal alanine extensions (Ala tail). The Ala tail promotes nascent chain degradation. May add between 1 and at least 8 Ala residues. Binds to stalled 50S ribosomal subunits.</text>
</comment>
<proteinExistence type="inferred from homology"/>
<organism evidence="7 8">
    <name type="scientific">Clostridium algidicarnis DSM 15099</name>
    <dbReference type="NCBI Taxonomy" id="1121295"/>
    <lineage>
        <taxon>Bacteria</taxon>
        <taxon>Bacillati</taxon>
        <taxon>Bacillota</taxon>
        <taxon>Clostridia</taxon>
        <taxon>Eubacteriales</taxon>
        <taxon>Clostridiaceae</taxon>
        <taxon>Clostridium</taxon>
    </lineage>
</organism>
<keyword evidence="4 5" id="KW-0648">Protein biosynthesis</keyword>
<dbReference type="Pfam" id="PF05833">
    <property type="entry name" value="NFACT_N"/>
    <property type="match status" value="1"/>
</dbReference>
<keyword evidence="2 5" id="KW-0699">rRNA-binding</keyword>
<evidence type="ECO:0000256" key="3">
    <source>
        <dbReference type="ARBA" id="ARBA00022884"/>
    </source>
</evidence>
<comment type="caution">
    <text evidence="7">The sequence shown here is derived from an EMBL/GenBank/DDBJ whole genome shotgun (WGS) entry which is preliminary data.</text>
</comment>